<comment type="caution">
    <text evidence="1">The sequence shown here is derived from an EMBL/GenBank/DDBJ whole genome shotgun (WGS) entry which is preliminary data.</text>
</comment>
<evidence type="ECO:0000313" key="1">
    <source>
        <dbReference type="EMBL" id="MFB9464922.1"/>
    </source>
</evidence>
<accession>A0ABV5N3Q3</accession>
<dbReference type="RefSeq" id="WP_381347761.1">
    <property type="nucleotide sequence ID" value="NZ_JBHMCY010000037.1"/>
</dbReference>
<protein>
    <submittedName>
        <fullName evidence="1">DUF6907 domain-containing protein</fullName>
    </submittedName>
</protein>
<sequence length="199" mass="21855">MTTATMTGPVPNPGSTLDALTTEYNLQLVEWDTTSLDEYLRDKFYAHYLALRDGRRLVVVPAGQDPDVRVNVVRSLITHLGEDAAPPVEPRHYSWCAPGVCIGHRYDNGEILNEHIGAELRLPIPAGMRVHYDELLSAQLVSDENLVDETPCVSFNSSGDGVLLTTAEFDTVIDNLADFLDGLRAMRAQMTSPRAEGSS</sequence>
<gene>
    <name evidence="1" type="ORF">ACFF45_19955</name>
</gene>
<name>A0ABV5N3Q3_9ACTN</name>
<dbReference type="InterPro" id="IPR054202">
    <property type="entry name" value="DUF6907"/>
</dbReference>
<evidence type="ECO:0000313" key="2">
    <source>
        <dbReference type="Proteomes" id="UP001589709"/>
    </source>
</evidence>
<reference evidence="1 2" key="1">
    <citation type="submission" date="2024-09" db="EMBL/GenBank/DDBJ databases">
        <authorList>
            <person name="Sun Q."/>
            <person name="Mori K."/>
        </authorList>
    </citation>
    <scope>NUCLEOTIDE SEQUENCE [LARGE SCALE GENOMIC DNA]</scope>
    <source>
        <strain evidence="1 2">JCM 6917</strain>
    </source>
</reference>
<proteinExistence type="predicted"/>
<organism evidence="1 2">
    <name type="scientific">Streptomyces cinereospinus</name>
    <dbReference type="NCBI Taxonomy" id="285561"/>
    <lineage>
        <taxon>Bacteria</taxon>
        <taxon>Bacillati</taxon>
        <taxon>Actinomycetota</taxon>
        <taxon>Actinomycetes</taxon>
        <taxon>Kitasatosporales</taxon>
        <taxon>Streptomycetaceae</taxon>
        <taxon>Streptomyces</taxon>
    </lineage>
</organism>
<dbReference type="Proteomes" id="UP001589709">
    <property type="component" value="Unassembled WGS sequence"/>
</dbReference>
<dbReference type="EMBL" id="JBHMCY010000037">
    <property type="protein sequence ID" value="MFB9464922.1"/>
    <property type="molecule type" value="Genomic_DNA"/>
</dbReference>
<keyword evidence="2" id="KW-1185">Reference proteome</keyword>
<dbReference type="Pfam" id="PF21848">
    <property type="entry name" value="DUF6907"/>
    <property type="match status" value="1"/>
</dbReference>